<dbReference type="AlphaFoldDB" id="A0A841RIV2"/>
<dbReference type="Proteomes" id="UP000587760">
    <property type="component" value="Unassembled WGS sequence"/>
</dbReference>
<dbReference type="InterPro" id="IPR003718">
    <property type="entry name" value="OsmC/Ohr_fam"/>
</dbReference>
<gene>
    <name evidence="1" type="ORF">HNR50_004147</name>
</gene>
<sequence length="133" mass="15128">MANKITIDFKNGFNGISRNGTGNKLEVAEDKWLPYELLFTALASCMYSTFLDVIEKKKLEYEEVSITIDGEKREEIPAFLKKAEIVFTVTGAAQNDEKIKARFEKSLQLAEKYCSIYNTLTKVAQLQSVILFK</sequence>
<dbReference type="PANTHER" id="PTHR34352:SF1">
    <property type="entry name" value="PROTEIN YHFA"/>
    <property type="match status" value="1"/>
</dbReference>
<organism evidence="1 2">
    <name type="scientific">Spirochaeta isovalerica</name>
    <dbReference type="NCBI Taxonomy" id="150"/>
    <lineage>
        <taxon>Bacteria</taxon>
        <taxon>Pseudomonadati</taxon>
        <taxon>Spirochaetota</taxon>
        <taxon>Spirochaetia</taxon>
        <taxon>Spirochaetales</taxon>
        <taxon>Spirochaetaceae</taxon>
        <taxon>Spirochaeta</taxon>
    </lineage>
</organism>
<dbReference type="SUPFAM" id="SSF82784">
    <property type="entry name" value="OsmC-like"/>
    <property type="match status" value="1"/>
</dbReference>
<name>A0A841RIV2_9SPIO</name>
<dbReference type="RefSeq" id="WP_184748686.1">
    <property type="nucleotide sequence ID" value="NZ_JACHGJ010000012.1"/>
</dbReference>
<dbReference type="InterPro" id="IPR015946">
    <property type="entry name" value="KH_dom-like_a/b"/>
</dbReference>
<accession>A0A841RIV2</accession>
<dbReference type="PANTHER" id="PTHR34352">
    <property type="entry name" value="PROTEIN YHFA"/>
    <property type="match status" value="1"/>
</dbReference>
<comment type="caution">
    <text evidence="1">The sequence shown here is derived from an EMBL/GenBank/DDBJ whole genome shotgun (WGS) entry which is preliminary data.</text>
</comment>
<dbReference type="InterPro" id="IPR036102">
    <property type="entry name" value="OsmC/Ohrsf"/>
</dbReference>
<proteinExistence type="predicted"/>
<evidence type="ECO:0000313" key="1">
    <source>
        <dbReference type="EMBL" id="MBB6482448.1"/>
    </source>
</evidence>
<evidence type="ECO:0000313" key="2">
    <source>
        <dbReference type="Proteomes" id="UP000587760"/>
    </source>
</evidence>
<dbReference type="Gene3D" id="3.30.300.20">
    <property type="match status" value="1"/>
</dbReference>
<keyword evidence="2" id="KW-1185">Reference proteome</keyword>
<dbReference type="Pfam" id="PF02566">
    <property type="entry name" value="OsmC"/>
    <property type="match status" value="1"/>
</dbReference>
<dbReference type="EMBL" id="JACHGJ010000012">
    <property type="protein sequence ID" value="MBB6482448.1"/>
    <property type="molecule type" value="Genomic_DNA"/>
</dbReference>
<protein>
    <submittedName>
        <fullName evidence="1">Putative redox protein</fullName>
    </submittedName>
</protein>
<reference evidence="1 2" key="1">
    <citation type="submission" date="2020-08" db="EMBL/GenBank/DDBJ databases">
        <title>Genomic Encyclopedia of Type Strains, Phase IV (KMG-IV): sequencing the most valuable type-strain genomes for metagenomic binning, comparative biology and taxonomic classification.</title>
        <authorList>
            <person name="Goeker M."/>
        </authorList>
    </citation>
    <scope>NUCLEOTIDE SEQUENCE [LARGE SCALE GENOMIC DNA]</scope>
    <source>
        <strain evidence="1 2">DSM 2461</strain>
    </source>
</reference>